<feature type="transmembrane region" description="Helical" evidence="9">
    <location>
        <begin position="362"/>
        <end position="387"/>
    </location>
</feature>
<dbReference type="GO" id="GO:0000155">
    <property type="term" value="F:phosphorelay sensor kinase activity"/>
    <property type="evidence" value="ECO:0007669"/>
    <property type="project" value="InterPro"/>
</dbReference>
<evidence type="ECO:0000256" key="1">
    <source>
        <dbReference type="ARBA" id="ARBA00000085"/>
    </source>
</evidence>
<keyword evidence="3" id="KW-0597">Phosphoprotein</keyword>
<keyword evidence="7 11" id="KW-0067">ATP-binding</keyword>
<keyword evidence="8" id="KW-0902">Two-component regulatory system</keyword>
<evidence type="ECO:0000256" key="3">
    <source>
        <dbReference type="ARBA" id="ARBA00022553"/>
    </source>
</evidence>
<dbReference type="InterPro" id="IPR036097">
    <property type="entry name" value="HisK_dim/P_sf"/>
</dbReference>
<name>A0AA42DM80_9FIRM</name>
<dbReference type="Pfam" id="PF00512">
    <property type="entry name" value="HisKA"/>
    <property type="match status" value="1"/>
</dbReference>
<dbReference type="EMBL" id="JAQIFT010000036">
    <property type="protein sequence ID" value="MDA3731468.1"/>
    <property type="molecule type" value="Genomic_DNA"/>
</dbReference>
<evidence type="ECO:0000256" key="4">
    <source>
        <dbReference type="ARBA" id="ARBA00022679"/>
    </source>
</evidence>
<evidence type="ECO:0000259" key="10">
    <source>
        <dbReference type="PROSITE" id="PS50109"/>
    </source>
</evidence>
<dbReference type="RefSeq" id="WP_271011854.1">
    <property type="nucleotide sequence ID" value="NZ_JAQIFT010000036.1"/>
</dbReference>
<dbReference type="AlphaFoldDB" id="A0AA42DM80"/>
<dbReference type="PRINTS" id="PR00344">
    <property type="entry name" value="BCTRLSENSOR"/>
</dbReference>
<evidence type="ECO:0000256" key="2">
    <source>
        <dbReference type="ARBA" id="ARBA00012438"/>
    </source>
</evidence>
<keyword evidence="9" id="KW-0812">Transmembrane</keyword>
<keyword evidence="9" id="KW-1133">Transmembrane helix</keyword>
<feature type="domain" description="Histidine kinase" evidence="10">
    <location>
        <begin position="415"/>
        <end position="638"/>
    </location>
</feature>
<dbReference type="InterPro" id="IPR003594">
    <property type="entry name" value="HATPase_dom"/>
</dbReference>
<dbReference type="InterPro" id="IPR004358">
    <property type="entry name" value="Sig_transdc_His_kin-like_C"/>
</dbReference>
<protein>
    <recommendedName>
        <fullName evidence="2">histidine kinase</fullName>
        <ecNumber evidence="2">2.7.13.3</ecNumber>
    </recommendedName>
</protein>
<dbReference type="SMART" id="SM00388">
    <property type="entry name" value="HisKA"/>
    <property type="match status" value="1"/>
</dbReference>
<evidence type="ECO:0000313" key="11">
    <source>
        <dbReference type="EMBL" id="MDA3731468.1"/>
    </source>
</evidence>
<dbReference type="EC" id="2.7.13.3" evidence="2"/>
<reference evidence="11" key="1">
    <citation type="journal article" date="2023" name="Int. J. Syst. Evol. Microbiol.">
        <title>&lt;i&gt;Holtiella tumoricola&lt;/i&gt; gen. nov. sp. nov., isolated from a human clinical sample.</title>
        <authorList>
            <person name="Allen-Vercoe E."/>
            <person name="Daigneault M.C."/>
            <person name="Vancuren S.J."/>
            <person name="Cochrane K."/>
            <person name="O'Neal L.L."/>
            <person name="Sankaranarayanan K."/>
            <person name="Lawson P.A."/>
        </authorList>
    </citation>
    <scope>NUCLEOTIDE SEQUENCE</scope>
    <source>
        <strain evidence="11">CC70A</strain>
    </source>
</reference>
<keyword evidence="12" id="KW-1185">Reference proteome</keyword>
<evidence type="ECO:0000256" key="8">
    <source>
        <dbReference type="ARBA" id="ARBA00023012"/>
    </source>
</evidence>
<dbReference type="SUPFAM" id="SSF55874">
    <property type="entry name" value="ATPase domain of HSP90 chaperone/DNA topoisomerase II/histidine kinase"/>
    <property type="match status" value="1"/>
</dbReference>
<dbReference type="Proteomes" id="UP001169242">
    <property type="component" value="Unassembled WGS sequence"/>
</dbReference>
<evidence type="ECO:0000256" key="6">
    <source>
        <dbReference type="ARBA" id="ARBA00022777"/>
    </source>
</evidence>
<comment type="catalytic activity">
    <reaction evidence="1">
        <text>ATP + protein L-histidine = ADP + protein N-phospho-L-histidine.</text>
        <dbReference type="EC" id="2.7.13.3"/>
    </reaction>
</comment>
<proteinExistence type="predicted"/>
<dbReference type="PANTHER" id="PTHR43711">
    <property type="entry name" value="TWO-COMPONENT HISTIDINE KINASE"/>
    <property type="match status" value="1"/>
</dbReference>
<dbReference type="CDD" id="cd16922">
    <property type="entry name" value="HATPase_EvgS-ArcB-TorS-like"/>
    <property type="match status" value="1"/>
</dbReference>
<dbReference type="Pfam" id="PF02518">
    <property type="entry name" value="HATPase_c"/>
    <property type="match status" value="1"/>
</dbReference>
<organism evidence="11 12">
    <name type="scientific">Holtiella tumoricola</name>
    <dbReference type="NCBI Taxonomy" id="3018743"/>
    <lineage>
        <taxon>Bacteria</taxon>
        <taxon>Bacillati</taxon>
        <taxon>Bacillota</taxon>
        <taxon>Clostridia</taxon>
        <taxon>Lachnospirales</taxon>
        <taxon>Cellulosilyticaceae</taxon>
        <taxon>Holtiella</taxon>
    </lineage>
</organism>
<dbReference type="Gene3D" id="3.30.565.10">
    <property type="entry name" value="Histidine kinase-like ATPase, C-terminal domain"/>
    <property type="match status" value="1"/>
</dbReference>
<dbReference type="InterPro" id="IPR005467">
    <property type="entry name" value="His_kinase_dom"/>
</dbReference>
<dbReference type="PANTHER" id="PTHR43711:SF26">
    <property type="entry name" value="SENSOR HISTIDINE KINASE RCSC"/>
    <property type="match status" value="1"/>
</dbReference>
<keyword evidence="5" id="KW-0547">Nucleotide-binding</keyword>
<evidence type="ECO:0000256" key="5">
    <source>
        <dbReference type="ARBA" id="ARBA00022741"/>
    </source>
</evidence>
<dbReference type="FunFam" id="3.30.565.10:FF:000037">
    <property type="entry name" value="Hybrid sensor histidine kinase/response regulator"/>
    <property type="match status" value="1"/>
</dbReference>
<dbReference type="PROSITE" id="PS50109">
    <property type="entry name" value="HIS_KIN"/>
    <property type="match status" value="1"/>
</dbReference>
<evidence type="ECO:0000256" key="7">
    <source>
        <dbReference type="ARBA" id="ARBA00022840"/>
    </source>
</evidence>
<evidence type="ECO:0000256" key="9">
    <source>
        <dbReference type="SAM" id="Phobius"/>
    </source>
</evidence>
<accession>A0AA42DM80</accession>
<keyword evidence="6" id="KW-0418">Kinase</keyword>
<keyword evidence="4" id="KW-0808">Transferase</keyword>
<dbReference type="InterPro" id="IPR003661">
    <property type="entry name" value="HisK_dim/P_dom"/>
</dbReference>
<dbReference type="GO" id="GO:0005524">
    <property type="term" value="F:ATP binding"/>
    <property type="evidence" value="ECO:0007669"/>
    <property type="project" value="UniProtKB-KW"/>
</dbReference>
<gene>
    <name evidence="11" type="ORF">PBV87_08255</name>
</gene>
<dbReference type="InterPro" id="IPR036890">
    <property type="entry name" value="HATPase_C_sf"/>
</dbReference>
<sequence length="664" mass="76128">MKRGKKRIRLVLTMLVCVMVISTGVWARGINYTSAFNILIINSYQIGHHWEEYVMEGFKQAANEYGESNINIKIEYFDFRNRNDEEYVTSFLELIEKKYPHGSVDAIYTIDDEAFSVISPEITNSNSELYHVPLFFSGVDANITFTQEEEQYITGIYQRDVTLECFNLILQIDDTIDQINIITESSGFGDNLIEKATNIIESHLENEIVLNVIQSDYIEDVVFQLQALQTATKDTKANEIILLGGEFQDKDTGVFLDPKESVEIMKKYSPWPIYSNDPTYLTAGILGGCMDIGQLQGEEIFNTMKRVIEGETIAAIESKFAPSPKWLLKYNAIYEYNIDLNNIPRKCTIIDKKPYQFLLPRYMKSIFCVIGGFILLFIFFLIAYLIYAFKEIRRQKREAQLGIERENMQTDFLVNISHELRTPINIILAAVSVMKLQLDETDKKWSKKQLEEKLHTITQNAYRLLKLSNNIIDISKIESGKLTVNMQNYNIVDIVEDIFSETIDYASKKDIKMIFDTHEEEIMITVDRELIQRIVLNLLSNAIKFTPSGGTICATVKKEKKYVVIEVEDTGMGIPKERLETIFHRFYQVDNSLTRVNEGSGIGLCIVKELVALHDGKIEVTSELGKGTSIQVFLPDRYDANQKEMSCQTCLNTTVNTEMSDVVK</sequence>
<comment type="caution">
    <text evidence="11">The sequence shown here is derived from an EMBL/GenBank/DDBJ whole genome shotgun (WGS) entry which is preliminary data.</text>
</comment>
<dbReference type="SUPFAM" id="SSF47384">
    <property type="entry name" value="Homodimeric domain of signal transducing histidine kinase"/>
    <property type="match status" value="1"/>
</dbReference>
<keyword evidence="9" id="KW-0472">Membrane</keyword>
<dbReference type="Gene3D" id="1.10.287.130">
    <property type="match status" value="1"/>
</dbReference>
<evidence type="ECO:0000313" key="12">
    <source>
        <dbReference type="Proteomes" id="UP001169242"/>
    </source>
</evidence>
<dbReference type="SMART" id="SM00387">
    <property type="entry name" value="HATPase_c"/>
    <property type="match status" value="1"/>
</dbReference>
<dbReference type="InterPro" id="IPR050736">
    <property type="entry name" value="Sensor_HK_Regulatory"/>
</dbReference>
<dbReference type="CDD" id="cd00082">
    <property type="entry name" value="HisKA"/>
    <property type="match status" value="1"/>
</dbReference>